<comment type="caution">
    <text evidence="9">The sequence shown here is derived from an EMBL/GenBank/DDBJ whole genome shotgun (WGS) entry which is preliminary data.</text>
</comment>
<dbReference type="GO" id="GO:0046872">
    <property type="term" value="F:metal ion binding"/>
    <property type="evidence" value="ECO:0007669"/>
    <property type="project" value="UniProtKB-KW"/>
</dbReference>
<evidence type="ECO:0000259" key="7">
    <source>
        <dbReference type="PROSITE" id="PS51085"/>
    </source>
</evidence>
<evidence type="ECO:0000313" key="9">
    <source>
        <dbReference type="EMBL" id="KLK88921.1"/>
    </source>
</evidence>
<dbReference type="InterPro" id="IPR006058">
    <property type="entry name" value="2Fe2S_fd_BS"/>
</dbReference>
<dbReference type="EMBL" id="JXOJ01000001">
    <property type="protein sequence ID" value="KLK88921.1"/>
    <property type="molecule type" value="Genomic_DNA"/>
</dbReference>
<dbReference type="InterPro" id="IPR017896">
    <property type="entry name" value="4Fe4S_Fe-S-bd"/>
</dbReference>
<evidence type="ECO:0000256" key="4">
    <source>
        <dbReference type="ARBA" id="ARBA00022737"/>
    </source>
</evidence>
<dbReference type="InterPro" id="IPR004017">
    <property type="entry name" value="Cys_rich_dom"/>
</dbReference>
<dbReference type="NCBIfam" id="NF004898">
    <property type="entry name" value="PRK06259.1"/>
    <property type="match status" value="1"/>
</dbReference>
<dbReference type="InterPro" id="IPR009051">
    <property type="entry name" value="Helical_ferredxn"/>
</dbReference>
<dbReference type="Pfam" id="PF13183">
    <property type="entry name" value="Fer4_8"/>
    <property type="match status" value="1"/>
</dbReference>
<feature type="domain" description="4Fe-4S ferredoxin-type" evidence="8">
    <location>
        <begin position="174"/>
        <end position="204"/>
    </location>
</feature>
<dbReference type="SUPFAM" id="SSF54292">
    <property type="entry name" value="2Fe-2S ferredoxin-like"/>
    <property type="match status" value="1"/>
</dbReference>
<dbReference type="GO" id="GO:0051537">
    <property type="term" value="F:2 iron, 2 sulfur cluster binding"/>
    <property type="evidence" value="ECO:0007669"/>
    <property type="project" value="UniProtKB-KW"/>
</dbReference>
<dbReference type="GO" id="GO:0016491">
    <property type="term" value="F:oxidoreductase activity"/>
    <property type="evidence" value="ECO:0007669"/>
    <property type="project" value="InterPro"/>
</dbReference>
<dbReference type="PANTHER" id="PTHR32479:SF17">
    <property type="entry name" value="GLYCOLATE OXIDASE IRON-SULFUR SUBUNIT"/>
    <property type="match status" value="1"/>
</dbReference>
<protein>
    <submittedName>
        <fullName evidence="9">Succinate dehydrogenase</fullName>
    </submittedName>
</protein>
<gene>
    <name evidence="9" type="ORF">SZ63_00120</name>
</gene>
<dbReference type="PATRIC" id="fig|1550566.3.peg.29"/>
<evidence type="ECO:0000259" key="8">
    <source>
        <dbReference type="PROSITE" id="PS51379"/>
    </source>
</evidence>
<keyword evidence="3" id="KW-0479">Metal-binding</keyword>
<keyword evidence="6" id="KW-0411">Iron-sulfur</keyword>
<accession>A0A0H1R280</accession>
<feature type="domain" description="4Fe-4S ferredoxin-type" evidence="8">
    <location>
        <begin position="122"/>
        <end position="154"/>
    </location>
</feature>
<dbReference type="Gene3D" id="3.10.20.30">
    <property type="match status" value="1"/>
</dbReference>
<dbReference type="GO" id="GO:0051539">
    <property type="term" value="F:4 iron, 4 sulfur cluster binding"/>
    <property type="evidence" value="ECO:0007669"/>
    <property type="project" value="UniProtKB-KW"/>
</dbReference>
<dbReference type="InterPro" id="IPR012675">
    <property type="entry name" value="Beta-grasp_dom_sf"/>
</dbReference>
<dbReference type="CDD" id="cd00207">
    <property type="entry name" value="fer2"/>
    <property type="match status" value="1"/>
</dbReference>
<keyword evidence="4" id="KW-0677">Repeat</keyword>
<keyword evidence="10" id="KW-1185">Reference proteome</keyword>
<dbReference type="InterPro" id="IPR001041">
    <property type="entry name" value="2Fe-2S_ferredoxin-type"/>
</dbReference>
<dbReference type="AlphaFoldDB" id="A0A0H1R280"/>
<evidence type="ECO:0000256" key="3">
    <source>
        <dbReference type="ARBA" id="ARBA00022723"/>
    </source>
</evidence>
<dbReference type="PROSITE" id="PS51379">
    <property type="entry name" value="4FE4S_FER_2"/>
    <property type="match status" value="2"/>
</dbReference>
<evidence type="ECO:0000256" key="5">
    <source>
        <dbReference type="ARBA" id="ARBA00023004"/>
    </source>
</evidence>
<dbReference type="InterPro" id="IPR004489">
    <property type="entry name" value="Succ_DH/fum_Rdtase_Fe-S"/>
</dbReference>
<dbReference type="Pfam" id="PF02754">
    <property type="entry name" value="CCG"/>
    <property type="match status" value="2"/>
</dbReference>
<dbReference type="Pfam" id="PF13085">
    <property type="entry name" value="Fer2_3"/>
    <property type="match status" value="1"/>
</dbReference>
<name>A0A0H1R280_9EURY</name>
<dbReference type="PROSITE" id="PS00197">
    <property type="entry name" value="2FE2S_FER_1"/>
    <property type="match status" value="1"/>
</dbReference>
<evidence type="ECO:0000256" key="2">
    <source>
        <dbReference type="ARBA" id="ARBA00022714"/>
    </source>
</evidence>
<dbReference type="GO" id="GO:0006099">
    <property type="term" value="P:tricarboxylic acid cycle"/>
    <property type="evidence" value="ECO:0007669"/>
    <property type="project" value="InterPro"/>
</dbReference>
<dbReference type="InterPro" id="IPR036010">
    <property type="entry name" value="2Fe-2S_ferredoxin-like_sf"/>
</dbReference>
<dbReference type="PROSITE" id="PS00198">
    <property type="entry name" value="4FE4S_FER_1"/>
    <property type="match status" value="1"/>
</dbReference>
<proteinExistence type="predicted"/>
<dbReference type="STRING" id="1550566.SZ63_00120"/>
<keyword evidence="2" id="KW-0001">2Fe-2S</keyword>
<evidence type="ECO:0000256" key="1">
    <source>
        <dbReference type="ARBA" id="ARBA00022485"/>
    </source>
</evidence>
<keyword evidence="5" id="KW-0408">Iron</keyword>
<dbReference type="OrthoDB" id="42878at2157"/>
<dbReference type="Gene3D" id="1.10.1060.10">
    <property type="entry name" value="Alpha-helical ferredoxin"/>
    <property type="match status" value="1"/>
</dbReference>
<dbReference type="PROSITE" id="PS51085">
    <property type="entry name" value="2FE2S_FER_2"/>
    <property type="match status" value="1"/>
</dbReference>
<dbReference type="GO" id="GO:0009055">
    <property type="term" value="F:electron transfer activity"/>
    <property type="evidence" value="ECO:0007669"/>
    <property type="project" value="InterPro"/>
</dbReference>
<feature type="domain" description="2Fe-2S ferredoxin-type" evidence="7">
    <location>
        <begin position="2"/>
        <end position="91"/>
    </location>
</feature>
<dbReference type="RefSeq" id="WP_048179242.1">
    <property type="nucleotide sequence ID" value="NZ_JXOJ01000001.1"/>
</dbReference>
<dbReference type="InterPro" id="IPR025192">
    <property type="entry name" value="Succ_DH/fum_Rdtase_N"/>
</dbReference>
<organism evidence="9 10">
    <name type="scientific">Methanoculleus sediminis</name>
    <dbReference type="NCBI Taxonomy" id="1550566"/>
    <lineage>
        <taxon>Archaea</taxon>
        <taxon>Methanobacteriati</taxon>
        <taxon>Methanobacteriota</taxon>
        <taxon>Stenosarchaea group</taxon>
        <taxon>Methanomicrobia</taxon>
        <taxon>Methanomicrobiales</taxon>
        <taxon>Methanomicrobiaceae</taxon>
        <taxon>Methanoculleus</taxon>
    </lineage>
</organism>
<reference evidence="9 10" key="1">
    <citation type="journal article" date="2015" name="Int. J. Syst. Evol. Microbiol.">
        <title>Methanoculleus sediminis sp. nov., a methanogen from sediments near a submarine mud volcano.</title>
        <authorList>
            <person name="Chen S.C."/>
            <person name="Chen M.F."/>
            <person name="Lai M.C."/>
            <person name="Weng C.Y."/>
            <person name="Wu S.Y."/>
            <person name="Lin S."/>
            <person name="Yang T.F."/>
            <person name="Chen P.C."/>
        </authorList>
    </citation>
    <scope>NUCLEOTIDE SEQUENCE [LARGE SCALE GENOMIC DNA]</scope>
    <source>
        <strain evidence="9 10">S3Fa</strain>
    </source>
</reference>
<dbReference type="Proteomes" id="UP000035301">
    <property type="component" value="Unassembled WGS sequence"/>
</dbReference>
<sequence>MKTITLRVSRFDPAVDAEPHFEEYTVRVNEGARVLHALHAVRDEHDPTLAYRYCCGSGQCGSCAVRVDGKPVLACMEEARDGMTVEPLALPVLKDLMVDLEPVIAKIARICPAPDAALPAREEIEAIKPLRDCIECLCCVSACPALQVTDFAGPTVLRQEMRLALDPRDSGDRITDAIEKGLFYCTTCKRCTEVCPKDIEIPGKAIEKLREIANRRGLTLPRHQEVARLVQETGRSVERTQPTFLEEVPEVIEPDGPVRGEVGFFVGCMFNGRVPQTALDAMEVMKRNGIRVIVPHDQVCCGSPLIRTGQTSFLDDLKKKNIEAFARRGIKTVMTICAGCGATLKNDYETPFTVKDVTEILTEYGIEPPAKLDIRATYHDPCHLLRGQGISEQPRTLLREAVREFVEMPTQCCGAGGGVRSGVPEEAKALGAKRDECVKATGADVVVTVCPFCEFHIADCTDVPVKNLTTILLEGYRKKDAEREGSS</sequence>
<dbReference type="InterPro" id="IPR017900">
    <property type="entry name" value="4Fe4S_Fe_S_CS"/>
</dbReference>
<dbReference type="SUPFAM" id="SSF46548">
    <property type="entry name" value="alpha-helical ferredoxin"/>
    <property type="match status" value="1"/>
</dbReference>
<keyword evidence="1" id="KW-0004">4Fe-4S</keyword>
<dbReference type="NCBIfam" id="TIGR00384">
    <property type="entry name" value="dhsB"/>
    <property type="match status" value="1"/>
</dbReference>
<dbReference type="PANTHER" id="PTHR32479">
    <property type="entry name" value="GLYCOLATE OXIDASE IRON-SULFUR SUBUNIT"/>
    <property type="match status" value="1"/>
</dbReference>
<evidence type="ECO:0000256" key="6">
    <source>
        <dbReference type="ARBA" id="ARBA00023014"/>
    </source>
</evidence>
<evidence type="ECO:0000313" key="10">
    <source>
        <dbReference type="Proteomes" id="UP000035301"/>
    </source>
</evidence>